<feature type="compositionally biased region" description="Basic residues" evidence="1">
    <location>
        <begin position="1"/>
        <end position="11"/>
    </location>
</feature>
<dbReference type="HOGENOM" id="CLU_1436880_0_0_1"/>
<gene>
    <name evidence="3" type="ORF">DDB_G0281143</name>
</gene>
<organism evidence="3 4">
    <name type="scientific">Dictyostelium discoideum</name>
    <name type="common">Social amoeba</name>
    <dbReference type="NCBI Taxonomy" id="44689"/>
    <lineage>
        <taxon>Eukaryota</taxon>
        <taxon>Amoebozoa</taxon>
        <taxon>Evosea</taxon>
        <taxon>Eumycetozoa</taxon>
        <taxon>Dictyostelia</taxon>
        <taxon>Dictyosteliales</taxon>
        <taxon>Dictyosteliaceae</taxon>
        <taxon>Dictyostelium</taxon>
    </lineage>
</organism>
<name>Q54UD5_DICDI</name>
<dbReference type="dictyBase" id="DDB_G0281143"/>
<dbReference type="GeneID" id="8622897"/>
<reference evidence="3 4" key="1">
    <citation type="journal article" date="2005" name="Nature">
        <title>The genome of the social amoeba Dictyostelium discoideum.</title>
        <authorList>
            <consortium name="The Dictyostelium discoideum Sequencing Consortium"/>
            <person name="Eichinger L."/>
            <person name="Pachebat J.A."/>
            <person name="Glockner G."/>
            <person name="Rajandream M.A."/>
            <person name="Sucgang R."/>
            <person name="Berriman M."/>
            <person name="Song J."/>
            <person name="Olsen R."/>
            <person name="Szafranski K."/>
            <person name="Xu Q."/>
            <person name="Tunggal B."/>
            <person name="Kummerfeld S."/>
            <person name="Madera M."/>
            <person name="Konfortov B.A."/>
            <person name="Rivero F."/>
            <person name="Bankier A.T."/>
            <person name="Lehmann R."/>
            <person name="Hamlin N."/>
            <person name="Davies R."/>
            <person name="Gaudet P."/>
            <person name="Fey P."/>
            <person name="Pilcher K."/>
            <person name="Chen G."/>
            <person name="Saunders D."/>
            <person name="Sodergren E."/>
            <person name="Davis P."/>
            <person name="Kerhornou A."/>
            <person name="Nie X."/>
            <person name="Hall N."/>
            <person name="Anjard C."/>
            <person name="Hemphill L."/>
            <person name="Bason N."/>
            <person name="Farbrother P."/>
            <person name="Desany B."/>
            <person name="Just E."/>
            <person name="Morio T."/>
            <person name="Rost R."/>
            <person name="Churcher C."/>
            <person name="Cooper J."/>
            <person name="Haydock S."/>
            <person name="van Driessche N."/>
            <person name="Cronin A."/>
            <person name="Goodhead I."/>
            <person name="Muzny D."/>
            <person name="Mourier T."/>
            <person name="Pain A."/>
            <person name="Lu M."/>
            <person name="Harper D."/>
            <person name="Lindsay R."/>
            <person name="Hauser H."/>
            <person name="James K."/>
            <person name="Quiles M."/>
            <person name="Madan Babu M."/>
            <person name="Saito T."/>
            <person name="Buchrieser C."/>
            <person name="Wardroper A."/>
            <person name="Felder M."/>
            <person name="Thangavelu M."/>
            <person name="Johnson D."/>
            <person name="Knights A."/>
            <person name="Loulseged H."/>
            <person name="Mungall K."/>
            <person name="Oliver K."/>
            <person name="Price C."/>
            <person name="Quail M.A."/>
            <person name="Urushihara H."/>
            <person name="Hernandez J."/>
            <person name="Rabbinowitsch E."/>
            <person name="Steffen D."/>
            <person name="Sanders M."/>
            <person name="Ma J."/>
            <person name="Kohara Y."/>
            <person name="Sharp S."/>
            <person name="Simmonds M."/>
            <person name="Spiegler S."/>
            <person name="Tivey A."/>
            <person name="Sugano S."/>
            <person name="White B."/>
            <person name="Walker D."/>
            <person name="Woodward J."/>
            <person name="Winckler T."/>
            <person name="Tanaka Y."/>
            <person name="Shaulsky G."/>
            <person name="Schleicher M."/>
            <person name="Weinstock G."/>
            <person name="Rosenthal A."/>
            <person name="Cox E.C."/>
            <person name="Chisholm R.L."/>
            <person name="Gibbs R."/>
            <person name="Loomis W.F."/>
            <person name="Platzer M."/>
            <person name="Kay R.R."/>
            <person name="Williams J."/>
            <person name="Dear P.H."/>
            <person name="Noegel A.A."/>
            <person name="Barrell B."/>
            <person name="Kuspa A."/>
        </authorList>
    </citation>
    <scope>NUCLEOTIDE SEQUENCE [LARGE SCALE GENOMIC DNA]</scope>
    <source>
        <strain evidence="3 4">AX4</strain>
    </source>
</reference>
<dbReference type="eggNOG" id="ENOG502RIMS">
    <property type="taxonomic scope" value="Eukaryota"/>
</dbReference>
<evidence type="ECO:0000313" key="3">
    <source>
        <dbReference type="EMBL" id="EAL66868.1"/>
    </source>
</evidence>
<feature type="compositionally biased region" description="Low complexity" evidence="1">
    <location>
        <begin position="76"/>
        <end position="87"/>
    </location>
</feature>
<dbReference type="SMR" id="Q54UD5"/>
<keyword evidence="4" id="KW-1185">Reference proteome</keyword>
<feature type="region of interest" description="Disordered" evidence="1">
    <location>
        <begin position="76"/>
        <end position="95"/>
    </location>
</feature>
<evidence type="ECO:0008006" key="5">
    <source>
        <dbReference type="Google" id="ProtNLM"/>
    </source>
</evidence>
<dbReference type="InParanoid" id="Q54UD5"/>
<comment type="caution">
    <text evidence="3">The sequence shown here is derived from an EMBL/GenBank/DDBJ whole genome shotgun (WGS) entry which is preliminary data.</text>
</comment>
<feature type="transmembrane region" description="Helical" evidence="2">
    <location>
        <begin position="129"/>
        <end position="152"/>
    </location>
</feature>
<dbReference type="PANTHER" id="PTHR34078">
    <property type="entry name" value="EXPRESSED PROTEIN"/>
    <property type="match status" value="1"/>
</dbReference>
<dbReference type="AlphaFoldDB" id="Q54UD5"/>
<dbReference type="VEuPathDB" id="AmoebaDB:DDB_G0281143"/>
<dbReference type="KEGG" id="ddi:DDB_G0281143"/>
<dbReference type="PANTHER" id="PTHR34078:SF8">
    <property type="entry name" value="TRANSMEMBRANE PROTEIN"/>
    <property type="match status" value="1"/>
</dbReference>
<dbReference type="RefSeq" id="XP_640841.1">
    <property type="nucleotide sequence ID" value="XM_635749.1"/>
</dbReference>
<evidence type="ECO:0000256" key="2">
    <source>
        <dbReference type="SAM" id="Phobius"/>
    </source>
</evidence>
<sequence>MGKNNKKKKQKLNGEFENIYNKKSLNQFIPSYDPKKKNQNQNQQFLNNPPEYFPQQQPNPLQNGIVYAQVPSNVPQSQQKQLNSNNQCENGNHLQQQQQPQYGLGDFQNIIPPPEIYHHSLYKQNQEHVIPAVILFVAGFFFIIPWIVNVIYLKSKSRIARGLAIFSVILFSMFLLLVLIVCITIGLSE</sequence>
<evidence type="ECO:0000313" key="4">
    <source>
        <dbReference type="Proteomes" id="UP000002195"/>
    </source>
</evidence>
<keyword evidence="2" id="KW-1133">Transmembrane helix</keyword>
<dbReference type="Proteomes" id="UP000002195">
    <property type="component" value="Unassembled WGS sequence"/>
</dbReference>
<feature type="transmembrane region" description="Helical" evidence="2">
    <location>
        <begin position="164"/>
        <end position="187"/>
    </location>
</feature>
<dbReference type="EMBL" id="AAFI02000040">
    <property type="protein sequence ID" value="EAL66868.1"/>
    <property type="molecule type" value="Genomic_DNA"/>
</dbReference>
<feature type="region of interest" description="Disordered" evidence="1">
    <location>
        <begin position="1"/>
        <end position="58"/>
    </location>
</feature>
<accession>Q54UD5</accession>
<keyword evidence="2" id="KW-0472">Membrane</keyword>
<dbReference type="PaxDb" id="44689-DDB0204039"/>
<proteinExistence type="predicted"/>
<keyword evidence="2" id="KW-0812">Transmembrane</keyword>
<protein>
    <recommendedName>
        <fullName evidence="5">Transmembrane protein</fullName>
    </recommendedName>
</protein>
<evidence type="ECO:0000256" key="1">
    <source>
        <dbReference type="SAM" id="MobiDB-lite"/>
    </source>
</evidence>